<sequence length="767" mass="84263">MEDDLFLLDSGNLFLPEDVWLDSLDLPGQVPLSSTSPPQAESRTLSHRTGAGLGLGPSLREKLSRALCWIRDSYRDCEVLIQVWLPTEGAEGLVLTTSCEPFALAPGCERLLNYRAVSTCFQFSAGVNSGVAHGLPGRVFLGKLPEWSPDVRYFSNYEYPRVNYAQQCDVRGSLALPIFHPHRGGGGGGPASCLGVIEVVMTTERINYRSDYEHICSALQAVDLSSSEVLNAPRVEARSDFRLAGLPEIAAALRTSCRAHGFALAQAWIPCAQQGRSGSRHSDGNYEDCVSTVDALCYVNDPVLAGFHEACSEHHLLRGQGIVGKAFSMNRPWFSSDITAPSKTEYPLSHHARMLGLGAAVAVCLHRGAATGKAEIVLEFIFPKDSRRREEQAAMVNAMLFTLRQACPSWRILAARELEEESLLQVNPQQASASSENAQECGYYSSPAGDKAKGKRLTKTEKTISLEVLRQHFSGSLKEAAKVLGVCPTTLKRICRQHGITRWPARKIKKVGHSLRKLQVVIDSVQGIDGAVHLSPLYDDVRRAPGQAEEEAGKKNVITSLYRSDDPELSSTPNPPSSHSQTSCTSGSSRGCSRGQEQCTSVFDGPSEEAPFVEENGGTMMRSSDELEKDYPTEGTPATGDRLKISDSLGDHSDPKTLFQNGARGLPRVKAMLGEDKIRFSLKPNWGVYEVMQEISKRFNISDINSMDLRYLDDESEWVLLRCDDDLKDCADLYRTSRIHTIKISVHHADRPSFIPFGSEDSDHLGY</sequence>
<dbReference type="Proteomes" id="UP000663760">
    <property type="component" value="Chromosome 18"/>
</dbReference>
<dbReference type="Pfam" id="PF02042">
    <property type="entry name" value="RWP-RK"/>
    <property type="match status" value="1"/>
</dbReference>
<dbReference type="InterPro" id="IPR003035">
    <property type="entry name" value="RWP-RK_dom"/>
</dbReference>
<dbReference type="PROSITE" id="PS51519">
    <property type="entry name" value="RWP_RK"/>
    <property type="match status" value="1"/>
</dbReference>
<dbReference type="InterPro" id="IPR000270">
    <property type="entry name" value="PB1_dom"/>
</dbReference>
<evidence type="ECO:0000259" key="7">
    <source>
        <dbReference type="PROSITE" id="PS51745"/>
    </source>
</evidence>
<dbReference type="GO" id="GO:0003700">
    <property type="term" value="F:DNA-binding transcription factor activity"/>
    <property type="evidence" value="ECO:0007669"/>
    <property type="project" value="InterPro"/>
</dbReference>
<protein>
    <submittedName>
        <fullName evidence="8">Uncharacterized protein</fullName>
    </submittedName>
</protein>
<dbReference type="InterPro" id="IPR055081">
    <property type="entry name" value="NLP1-9_GAF"/>
</dbReference>
<evidence type="ECO:0000259" key="6">
    <source>
        <dbReference type="PROSITE" id="PS51519"/>
    </source>
</evidence>
<feature type="region of interest" description="Disordered" evidence="5">
    <location>
        <begin position="544"/>
        <end position="656"/>
    </location>
</feature>
<dbReference type="SUPFAM" id="SSF54277">
    <property type="entry name" value="CAD &amp; PB1 domains"/>
    <property type="match status" value="1"/>
</dbReference>
<dbReference type="InterPro" id="IPR045012">
    <property type="entry name" value="NLP"/>
</dbReference>
<dbReference type="AlphaFoldDB" id="A0A7I8LL76"/>
<evidence type="ECO:0000256" key="4">
    <source>
        <dbReference type="ARBA" id="ARBA00023242"/>
    </source>
</evidence>
<dbReference type="PANTHER" id="PTHR32002:SF44">
    <property type="entry name" value="PROTEIN NLP4"/>
    <property type="match status" value="1"/>
</dbReference>
<dbReference type="EMBL" id="LR746281">
    <property type="protein sequence ID" value="CAA7410699.1"/>
    <property type="molecule type" value="Genomic_DNA"/>
</dbReference>
<evidence type="ECO:0000256" key="1">
    <source>
        <dbReference type="ARBA" id="ARBA00023015"/>
    </source>
</evidence>
<name>A0A7I8LL76_SPIIN</name>
<feature type="domain" description="PB1" evidence="7">
    <location>
        <begin position="666"/>
        <end position="749"/>
    </location>
</feature>
<evidence type="ECO:0000313" key="8">
    <source>
        <dbReference type="EMBL" id="CAA7410699.1"/>
    </source>
</evidence>
<dbReference type="CDD" id="cd06407">
    <property type="entry name" value="PB1_NLP"/>
    <property type="match status" value="1"/>
</dbReference>
<keyword evidence="9" id="KW-1185">Reference proteome</keyword>
<proteinExistence type="predicted"/>
<evidence type="ECO:0000256" key="3">
    <source>
        <dbReference type="ARBA" id="ARBA00023163"/>
    </source>
</evidence>
<dbReference type="Pfam" id="PF00564">
    <property type="entry name" value="PB1"/>
    <property type="match status" value="1"/>
</dbReference>
<reference evidence="8" key="1">
    <citation type="submission" date="2020-02" db="EMBL/GenBank/DDBJ databases">
        <authorList>
            <person name="Scholz U."/>
            <person name="Mascher M."/>
            <person name="Fiebig A."/>
        </authorList>
    </citation>
    <scope>NUCLEOTIDE SEQUENCE</scope>
</reference>
<keyword evidence="4" id="KW-0539">Nucleus</keyword>
<dbReference type="Pfam" id="PF22922">
    <property type="entry name" value="GAF_NLP"/>
    <property type="match status" value="1"/>
</dbReference>
<feature type="domain" description="RWP-RK" evidence="6">
    <location>
        <begin position="446"/>
        <end position="531"/>
    </location>
</feature>
<feature type="compositionally biased region" description="Low complexity" evidence="5">
    <location>
        <begin position="577"/>
        <end position="596"/>
    </location>
</feature>
<accession>A0A7I8LL76</accession>
<gene>
    <name evidence="8" type="ORF">SI8410_18021377</name>
</gene>
<dbReference type="PANTHER" id="PTHR32002">
    <property type="entry name" value="PROTEIN NLP8"/>
    <property type="match status" value="1"/>
</dbReference>
<feature type="compositionally biased region" description="Basic and acidic residues" evidence="5">
    <location>
        <begin position="623"/>
        <end position="632"/>
    </location>
</feature>
<dbReference type="GO" id="GO:0003677">
    <property type="term" value="F:DNA binding"/>
    <property type="evidence" value="ECO:0007669"/>
    <property type="project" value="UniProtKB-KW"/>
</dbReference>
<dbReference type="Gene3D" id="3.10.20.90">
    <property type="entry name" value="Phosphatidylinositol 3-kinase Catalytic Subunit, Chain A, domain 1"/>
    <property type="match status" value="1"/>
</dbReference>
<keyword evidence="3" id="KW-0804">Transcription</keyword>
<keyword evidence="1" id="KW-0805">Transcription regulation</keyword>
<keyword evidence="2" id="KW-0238">DNA-binding</keyword>
<dbReference type="PROSITE" id="PS51745">
    <property type="entry name" value="PB1"/>
    <property type="match status" value="1"/>
</dbReference>
<evidence type="ECO:0000256" key="2">
    <source>
        <dbReference type="ARBA" id="ARBA00023125"/>
    </source>
</evidence>
<dbReference type="InterPro" id="IPR053793">
    <property type="entry name" value="PB1-like"/>
</dbReference>
<dbReference type="InterPro" id="IPR034891">
    <property type="entry name" value="PB1_NLP"/>
</dbReference>
<dbReference type="OrthoDB" id="6270329at2759"/>
<organism evidence="8 9">
    <name type="scientific">Spirodela intermedia</name>
    <name type="common">Intermediate duckweed</name>
    <dbReference type="NCBI Taxonomy" id="51605"/>
    <lineage>
        <taxon>Eukaryota</taxon>
        <taxon>Viridiplantae</taxon>
        <taxon>Streptophyta</taxon>
        <taxon>Embryophyta</taxon>
        <taxon>Tracheophyta</taxon>
        <taxon>Spermatophyta</taxon>
        <taxon>Magnoliopsida</taxon>
        <taxon>Liliopsida</taxon>
        <taxon>Araceae</taxon>
        <taxon>Lemnoideae</taxon>
        <taxon>Spirodela</taxon>
    </lineage>
</organism>
<dbReference type="SMART" id="SM00666">
    <property type="entry name" value="PB1"/>
    <property type="match status" value="1"/>
</dbReference>
<feature type="compositionally biased region" description="Basic and acidic residues" evidence="5">
    <location>
        <begin position="641"/>
        <end position="655"/>
    </location>
</feature>
<evidence type="ECO:0000313" key="9">
    <source>
        <dbReference type="Proteomes" id="UP000663760"/>
    </source>
</evidence>
<evidence type="ECO:0000256" key="5">
    <source>
        <dbReference type="SAM" id="MobiDB-lite"/>
    </source>
</evidence>